<dbReference type="Pfam" id="PF17863">
    <property type="entry name" value="AAA_lid_2"/>
    <property type="match status" value="1"/>
</dbReference>
<dbReference type="SUPFAM" id="SSF52540">
    <property type="entry name" value="P-loop containing nucleoside triphosphate hydrolases"/>
    <property type="match status" value="1"/>
</dbReference>
<evidence type="ECO:0000313" key="2">
    <source>
        <dbReference type="EMBL" id="CQD16897.1"/>
    </source>
</evidence>
<sequence>MSGYPIVRMSTARTQPDQRELDGVREIVDAISAAFTAKIVGQRDLRESLLIGLLTGGHILLESVPGLAKTTAAKVLAESIDGRFHRIQCTPDLLPSDIIGTQIYDSATNAFVTRLGPVHANIVLLDEINRSSAKTQSAMLEAMEERQTTIAGQEHPIADPFLVLATQNPVDQEGTYPLSEAQTDRFLLKEIVRYPSPEEEVEVMARIDAGIYDKEHPSAPVVSLEDVLGLQKLVRHVHMDRALMLYASQLVDATRYPTRALPKQIARLVEYGASPRATIAFCRAARAQAVLSGRAYVLPEDIAKLAHRVLRHRLILGFEAASAGITPEVVVDAALRAVRVP</sequence>
<dbReference type="InterPro" id="IPR027417">
    <property type="entry name" value="P-loop_NTPase"/>
</dbReference>
<dbReference type="Pfam" id="PF07726">
    <property type="entry name" value="AAA_3"/>
    <property type="match status" value="1"/>
</dbReference>
<organism evidence="2 3">
    <name type="scientific">Mycobacterium lentiflavum</name>
    <dbReference type="NCBI Taxonomy" id="141349"/>
    <lineage>
        <taxon>Bacteria</taxon>
        <taxon>Bacillati</taxon>
        <taxon>Actinomycetota</taxon>
        <taxon>Actinomycetes</taxon>
        <taxon>Mycobacteriales</taxon>
        <taxon>Mycobacteriaceae</taxon>
        <taxon>Mycobacterium</taxon>
        <taxon>Mycobacterium simiae complex</taxon>
    </lineage>
</organism>
<dbReference type="STRING" id="141349.BN1232_03681"/>
<reference evidence="2 3" key="1">
    <citation type="submission" date="2015-03" db="EMBL/GenBank/DDBJ databases">
        <authorList>
            <person name="Urmite Genomes"/>
        </authorList>
    </citation>
    <scope>NUCLEOTIDE SEQUENCE [LARGE SCALE GENOMIC DNA]</scope>
    <source>
        <strain evidence="2 3">CSUR P1491</strain>
    </source>
</reference>
<dbReference type="EMBL" id="CTEE01000001">
    <property type="protein sequence ID" value="CQD16897.1"/>
    <property type="molecule type" value="Genomic_DNA"/>
</dbReference>
<proteinExistence type="predicted"/>
<accession>A0A0E4GYT9</accession>
<evidence type="ECO:0000313" key="3">
    <source>
        <dbReference type="Proteomes" id="UP000199251"/>
    </source>
</evidence>
<protein>
    <submittedName>
        <fullName evidence="2">ATPase</fullName>
    </submittedName>
</protein>
<dbReference type="GO" id="GO:0016887">
    <property type="term" value="F:ATP hydrolysis activity"/>
    <property type="evidence" value="ECO:0007669"/>
    <property type="project" value="InterPro"/>
</dbReference>
<dbReference type="InterPro" id="IPR050764">
    <property type="entry name" value="CbbQ/NirQ/NorQ/GpvN"/>
</dbReference>
<dbReference type="InterPro" id="IPR041628">
    <property type="entry name" value="ChlI/MoxR_AAA_lid"/>
</dbReference>
<evidence type="ECO:0000259" key="1">
    <source>
        <dbReference type="SMART" id="SM00382"/>
    </source>
</evidence>
<dbReference type="PIRSF" id="PIRSF002849">
    <property type="entry name" value="AAA_ATPase_chaperone_MoxR_prd"/>
    <property type="match status" value="1"/>
</dbReference>
<dbReference type="InterPro" id="IPR003593">
    <property type="entry name" value="AAA+_ATPase"/>
</dbReference>
<name>A0A0E4GYT9_MYCLN</name>
<dbReference type="PANTHER" id="PTHR42759">
    <property type="entry name" value="MOXR FAMILY PROTEIN"/>
    <property type="match status" value="1"/>
</dbReference>
<dbReference type="Gene3D" id="3.40.50.300">
    <property type="entry name" value="P-loop containing nucleotide triphosphate hydrolases"/>
    <property type="match status" value="1"/>
</dbReference>
<dbReference type="Gene3D" id="1.10.8.80">
    <property type="entry name" value="Magnesium chelatase subunit I, C-Terminal domain"/>
    <property type="match status" value="1"/>
</dbReference>
<gene>
    <name evidence="2" type="ORF">BN1232_03681</name>
</gene>
<dbReference type="SMART" id="SM00382">
    <property type="entry name" value="AAA"/>
    <property type="match status" value="1"/>
</dbReference>
<dbReference type="PANTHER" id="PTHR42759:SF1">
    <property type="entry name" value="MAGNESIUM-CHELATASE SUBUNIT CHLD"/>
    <property type="match status" value="1"/>
</dbReference>
<dbReference type="Proteomes" id="UP000199251">
    <property type="component" value="Unassembled WGS sequence"/>
</dbReference>
<dbReference type="InterPro" id="IPR011703">
    <property type="entry name" value="ATPase_AAA-3"/>
</dbReference>
<dbReference type="AlphaFoldDB" id="A0A0E4GYT9"/>
<dbReference type="GO" id="GO:0005524">
    <property type="term" value="F:ATP binding"/>
    <property type="evidence" value="ECO:0007669"/>
    <property type="project" value="InterPro"/>
</dbReference>
<feature type="domain" description="AAA+ ATPase" evidence="1">
    <location>
        <begin position="55"/>
        <end position="196"/>
    </location>
</feature>
<dbReference type="CDD" id="cd00009">
    <property type="entry name" value="AAA"/>
    <property type="match status" value="1"/>
</dbReference>